<evidence type="ECO:0000256" key="5">
    <source>
        <dbReference type="ARBA" id="ARBA00022737"/>
    </source>
</evidence>
<dbReference type="FunFam" id="3.20.20.70:FF:000003">
    <property type="entry name" value="GMP reductase"/>
    <property type="match status" value="1"/>
</dbReference>
<accession>A0A5C6AA29</accession>
<proteinExistence type="inferred from homology"/>
<feature type="binding site" evidence="13">
    <location>
        <position position="482"/>
    </location>
    <ligand>
        <name>K(+)</name>
        <dbReference type="ChEBI" id="CHEBI:29103"/>
        <note>ligand shared between two tetrameric partners</note>
    </ligand>
</feature>
<evidence type="ECO:0000256" key="4">
    <source>
        <dbReference type="ARBA" id="ARBA00022723"/>
    </source>
</evidence>
<evidence type="ECO:0000256" key="19">
    <source>
        <dbReference type="RuleBase" id="RU003928"/>
    </source>
</evidence>
<keyword evidence="23" id="KW-1185">Reference proteome</keyword>
<dbReference type="Pfam" id="PF00478">
    <property type="entry name" value="IMPDH"/>
    <property type="match status" value="1"/>
</dbReference>
<evidence type="ECO:0000256" key="16">
    <source>
        <dbReference type="PIRSR" id="PIRSR000130-4"/>
    </source>
</evidence>
<comment type="pathway">
    <text evidence="13 19">Purine metabolism; XMP biosynthesis via de novo pathway; XMP from IMP: step 1/1.</text>
</comment>
<dbReference type="CDD" id="cd04601">
    <property type="entry name" value="CBS_pair_IMPDH"/>
    <property type="match status" value="1"/>
</dbReference>
<evidence type="ECO:0000256" key="13">
    <source>
        <dbReference type="HAMAP-Rule" id="MF_01964"/>
    </source>
</evidence>
<comment type="cofactor">
    <cofactor evidence="1 13">
        <name>K(+)</name>
        <dbReference type="ChEBI" id="CHEBI:29103"/>
    </cofactor>
</comment>
<dbReference type="EMBL" id="SJPR01000003">
    <property type="protein sequence ID" value="TWT96874.1"/>
    <property type="molecule type" value="Genomic_DNA"/>
</dbReference>
<dbReference type="HAMAP" id="MF_01964">
    <property type="entry name" value="IMPDH"/>
    <property type="match status" value="1"/>
</dbReference>
<organism evidence="22 23">
    <name type="scientific">Botrimarina colliarenosi</name>
    <dbReference type="NCBI Taxonomy" id="2528001"/>
    <lineage>
        <taxon>Bacteria</taxon>
        <taxon>Pseudomonadati</taxon>
        <taxon>Planctomycetota</taxon>
        <taxon>Planctomycetia</taxon>
        <taxon>Pirellulales</taxon>
        <taxon>Lacipirellulaceae</taxon>
        <taxon>Botrimarina</taxon>
    </lineage>
</organism>
<feature type="domain" description="CBS" evidence="21">
    <location>
        <begin position="168"/>
        <end position="225"/>
    </location>
</feature>
<evidence type="ECO:0000256" key="8">
    <source>
        <dbReference type="ARBA" id="ARBA00022958"/>
    </source>
</evidence>
<dbReference type="PROSITE" id="PS00487">
    <property type="entry name" value="IMP_DH_GMP_RED"/>
    <property type="match status" value="1"/>
</dbReference>
<dbReference type="Pfam" id="PF00571">
    <property type="entry name" value="CBS"/>
    <property type="match status" value="2"/>
</dbReference>
<feature type="binding site" evidence="13">
    <location>
        <position position="428"/>
    </location>
    <ligand>
        <name>IMP</name>
        <dbReference type="ChEBI" id="CHEBI:58053"/>
    </ligand>
</feature>
<evidence type="ECO:0000256" key="1">
    <source>
        <dbReference type="ARBA" id="ARBA00001958"/>
    </source>
</evidence>
<dbReference type="GO" id="GO:0046872">
    <property type="term" value="F:metal ion binding"/>
    <property type="evidence" value="ECO:0007669"/>
    <property type="project" value="UniProtKB-UniRule"/>
</dbReference>
<feature type="compositionally biased region" description="Polar residues" evidence="20">
    <location>
        <begin position="493"/>
        <end position="507"/>
    </location>
</feature>
<feature type="binding site" evidence="13">
    <location>
        <position position="260"/>
    </location>
    <ligand>
        <name>NAD(+)</name>
        <dbReference type="ChEBI" id="CHEBI:57540"/>
    </ligand>
</feature>
<dbReference type="InterPro" id="IPR013785">
    <property type="entry name" value="Aldolase_TIM"/>
</dbReference>
<gene>
    <name evidence="13 22" type="primary">guaB</name>
    <name evidence="22" type="ORF">Pla108_26490</name>
</gene>
<name>A0A5C6AA29_9BACT</name>
<dbReference type="RefSeq" id="WP_231934482.1">
    <property type="nucleotide sequence ID" value="NZ_SJPR01000003.1"/>
</dbReference>
<dbReference type="PANTHER" id="PTHR11911:SF111">
    <property type="entry name" value="INOSINE-5'-MONOPHOSPHATE DEHYDROGENASE"/>
    <property type="match status" value="1"/>
</dbReference>
<dbReference type="InterPro" id="IPR005990">
    <property type="entry name" value="IMP_DH"/>
</dbReference>
<feature type="active site" description="Proton acceptor" evidence="13 14">
    <location>
        <position position="412"/>
    </location>
</feature>
<dbReference type="GO" id="GO:0003938">
    <property type="term" value="F:IMP dehydrogenase activity"/>
    <property type="evidence" value="ECO:0007669"/>
    <property type="project" value="UniProtKB-UniRule"/>
</dbReference>
<keyword evidence="7 13" id="KW-0658">Purine biosynthesis</keyword>
<reference evidence="22 23" key="1">
    <citation type="submission" date="2019-02" db="EMBL/GenBank/DDBJ databases">
        <title>Deep-cultivation of Planctomycetes and their phenomic and genomic characterization uncovers novel biology.</title>
        <authorList>
            <person name="Wiegand S."/>
            <person name="Jogler M."/>
            <person name="Boedeker C."/>
            <person name="Pinto D."/>
            <person name="Vollmers J."/>
            <person name="Rivas-Marin E."/>
            <person name="Kohn T."/>
            <person name="Peeters S.H."/>
            <person name="Heuer A."/>
            <person name="Rast P."/>
            <person name="Oberbeckmann S."/>
            <person name="Bunk B."/>
            <person name="Jeske O."/>
            <person name="Meyerdierks A."/>
            <person name="Storesund J.E."/>
            <person name="Kallscheuer N."/>
            <person name="Luecker S."/>
            <person name="Lage O.M."/>
            <person name="Pohl T."/>
            <person name="Merkel B.J."/>
            <person name="Hornburger P."/>
            <person name="Mueller R.-W."/>
            <person name="Bruemmer F."/>
            <person name="Labrenz M."/>
            <person name="Spormann A.M."/>
            <person name="Op Den Camp H."/>
            <person name="Overmann J."/>
            <person name="Amann R."/>
            <person name="Jetten M.S.M."/>
            <person name="Mascher T."/>
            <person name="Medema M.H."/>
            <person name="Devos D.P."/>
            <person name="Kaster A.-K."/>
            <person name="Ovreas L."/>
            <person name="Rohde M."/>
            <person name="Galperin M.Y."/>
            <person name="Jogler C."/>
        </authorList>
    </citation>
    <scope>NUCLEOTIDE SEQUENCE [LARGE SCALE GENOMIC DNA]</scope>
    <source>
        <strain evidence="22 23">Pla108</strain>
    </source>
</reference>
<dbReference type="PIRSF" id="PIRSF000130">
    <property type="entry name" value="IMPDH"/>
    <property type="match status" value="1"/>
</dbReference>
<dbReference type="InterPro" id="IPR046342">
    <property type="entry name" value="CBS_dom_sf"/>
</dbReference>
<evidence type="ECO:0000256" key="3">
    <source>
        <dbReference type="ARBA" id="ARBA00011881"/>
    </source>
</evidence>
<evidence type="ECO:0000256" key="17">
    <source>
        <dbReference type="PROSITE-ProRule" id="PRU00703"/>
    </source>
</evidence>
<evidence type="ECO:0000256" key="10">
    <source>
        <dbReference type="ARBA" id="ARBA00023027"/>
    </source>
</evidence>
<dbReference type="UniPathway" id="UPA00601">
    <property type="reaction ID" value="UER00295"/>
</dbReference>
<comment type="catalytic activity">
    <reaction evidence="12 13 19">
        <text>IMP + NAD(+) + H2O = XMP + NADH + H(+)</text>
        <dbReference type="Rhea" id="RHEA:11708"/>
        <dbReference type="ChEBI" id="CHEBI:15377"/>
        <dbReference type="ChEBI" id="CHEBI:15378"/>
        <dbReference type="ChEBI" id="CHEBI:57464"/>
        <dbReference type="ChEBI" id="CHEBI:57540"/>
        <dbReference type="ChEBI" id="CHEBI:57945"/>
        <dbReference type="ChEBI" id="CHEBI:58053"/>
        <dbReference type="EC" id="1.1.1.205"/>
    </reaction>
</comment>
<keyword evidence="10 13" id="KW-0520">NAD</keyword>
<evidence type="ECO:0000256" key="11">
    <source>
        <dbReference type="ARBA" id="ARBA00023122"/>
    </source>
</evidence>
<dbReference type="Gene3D" id="3.20.20.70">
    <property type="entry name" value="Aldolase class I"/>
    <property type="match status" value="1"/>
</dbReference>
<evidence type="ECO:0000256" key="2">
    <source>
        <dbReference type="ARBA" id="ARBA00005502"/>
    </source>
</evidence>
<feature type="binding site" description="in other chain" evidence="13 16">
    <location>
        <position position="311"/>
    </location>
    <ligand>
        <name>K(+)</name>
        <dbReference type="ChEBI" id="CHEBI:29103"/>
        <note>ligand shared between two tetrameric partners</note>
    </ligand>
</feature>
<feature type="binding site" description="in other chain" evidence="13 16">
    <location>
        <position position="313"/>
    </location>
    <ligand>
        <name>K(+)</name>
        <dbReference type="ChEBI" id="CHEBI:29103"/>
        <note>ligand shared between two tetrameric partners</note>
    </ligand>
</feature>
<feature type="region of interest" description="Disordered" evidence="20">
    <location>
        <begin position="488"/>
        <end position="507"/>
    </location>
</feature>
<dbReference type="SUPFAM" id="SSF54631">
    <property type="entry name" value="CBS-domain pair"/>
    <property type="match status" value="1"/>
</dbReference>
<dbReference type="AlphaFoldDB" id="A0A5C6AA29"/>
<evidence type="ECO:0000256" key="6">
    <source>
        <dbReference type="ARBA" id="ARBA00022749"/>
    </source>
</evidence>
<evidence type="ECO:0000313" key="23">
    <source>
        <dbReference type="Proteomes" id="UP000317421"/>
    </source>
</evidence>
<keyword evidence="11 17" id="KW-0129">CBS domain</keyword>
<dbReference type="EC" id="1.1.1.205" evidence="13 19"/>
<evidence type="ECO:0000256" key="14">
    <source>
        <dbReference type="PIRSR" id="PIRSR000130-1"/>
    </source>
</evidence>
<dbReference type="PROSITE" id="PS51371">
    <property type="entry name" value="CBS"/>
    <property type="match status" value="2"/>
</dbReference>
<feature type="active site" description="Thioimidate intermediate" evidence="13 14">
    <location>
        <position position="316"/>
    </location>
</feature>
<evidence type="ECO:0000256" key="18">
    <source>
        <dbReference type="RuleBase" id="RU003927"/>
    </source>
</evidence>
<dbReference type="InterPro" id="IPR000644">
    <property type="entry name" value="CBS_dom"/>
</dbReference>
<sequence>MPAEMPPSGRLPATLADKIAAEGLTFDDVLVEPRYSGIMPSEVDVSTRLTKRIPLGAPLLSSPMDTVTEHRMAIGLAQVGGLGVIHKNLSIEAQAAEVEKVKRSANGIITGPVTLPPESPVAAARIAMTESNVSGVPITDASGKLVGILTRRDLRFLGRDDLPIGEVMTKDNLVTATGTVTLAEAETILMEKKVEKLLLVDENYKLTGLITIKDVDMMRRFPQASRDERGRLRAGAAVGVHDYERAGALIAKEVDFLVVDSAHGHSKNVIETVKELKRRWDIDVVAGNVATAEGTRDLIEAGADAVKVGIGPGSICTTRVISGIGVPQITAIAAAAEAAAGTGVTIIADGGIRYSGDITKAIAAGADLVMIGGLLAGLDESPGERILYQGRTYKTYRGMGSLGAMVKGSSERYRQSGTDNSAGKLVPEGVEGRVPYKGELHPFVYQLVGGLRAGMGYCGTKTIQELRTEARFIRVSPATVRENHPHDIAITQEAPNYTTEHLGGESS</sequence>
<evidence type="ECO:0000313" key="22">
    <source>
        <dbReference type="EMBL" id="TWT96874.1"/>
    </source>
</evidence>
<feature type="binding site" evidence="13">
    <location>
        <position position="314"/>
    </location>
    <ligand>
        <name>IMP</name>
        <dbReference type="ChEBI" id="CHEBI:58053"/>
    </ligand>
</feature>
<protein>
    <recommendedName>
        <fullName evidence="13 19">Inosine-5'-monophosphate dehydrogenase</fullName>
        <shortName evidence="13">IMP dehydrogenase</shortName>
        <shortName evidence="13">IMPD</shortName>
        <shortName evidence="13">IMPDH</shortName>
        <ecNumber evidence="13 19">1.1.1.205</ecNumber>
    </recommendedName>
</protein>
<feature type="binding site" evidence="13 15">
    <location>
        <begin position="309"/>
        <end position="311"/>
    </location>
    <ligand>
        <name>NAD(+)</name>
        <dbReference type="ChEBI" id="CHEBI:57540"/>
    </ligand>
</feature>
<dbReference type="InterPro" id="IPR001093">
    <property type="entry name" value="IMP_DH_GMPRt"/>
</dbReference>
<dbReference type="SMART" id="SM00116">
    <property type="entry name" value="CBS"/>
    <property type="match status" value="2"/>
</dbReference>
<feature type="binding site" evidence="13">
    <location>
        <begin position="372"/>
        <end position="373"/>
    </location>
    <ligand>
        <name>IMP</name>
        <dbReference type="ChEBI" id="CHEBI:58053"/>
    </ligand>
</feature>
<keyword evidence="9 13" id="KW-0560">Oxidoreductase</keyword>
<dbReference type="GO" id="GO:0006177">
    <property type="term" value="P:GMP biosynthetic process"/>
    <property type="evidence" value="ECO:0007669"/>
    <property type="project" value="UniProtKB-UniRule"/>
</dbReference>
<feature type="binding site" evidence="15">
    <location>
        <begin position="260"/>
        <end position="262"/>
    </location>
    <ligand>
        <name>NAD(+)</name>
        <dbReference type="ChEBI" id="CHEBI:57540"/>
    </ligand>
</feature>
<keyword evidence="5" id="KW-0677">Repeat</keyword>
<comment type="similarity">
    <text evidence="2 13 18">Belongs to the IMPDH/GMPR family.</text>
</comment>
<dbReference type="CDD" id="cd00381">
    <property type="entry name" value="IMPDH"/>
    <property type="match status" value="1"/>
</dbReference>
<keyword evidence="4 13" id="KW-0479">Metal-binding</keyword>
<feature type="binding site" evidence="13">
    <location>
        <begin position="349"/>
        <end position="351"/>
    </location>
    <ligand>
        <name>IMP</name>
        <dbReference type="ChEBI" id="CHEBI:58053"/>
    </ligand>
</feature>
<feature type="binding site" evidence="13">
    <location>
        <begin position="396"/>
        <end position="400"/>
    </location>
    <ligand>
        <name>IMP</name>
        <dbReference type="ChEBI" id="CHEBI:58053"/>
    </ligand>
</feature>
<keyword evidence="6 13" id="KW-0332">GMP biosynthesis</keyword>
<comment type="function">
    <text evidence="13">Catalyzes the conversion of inosine 5'-phosphate (IMP) to xanthosine 5'-phosphate (XMP), the first committed and rate-limiting step in the de novo synthesis of guanine nucleotides, and therefore plays an important role in the regulation of cell growth.</text>
</comment>
<evidence type="ECO:0000256" key="7">
    <source>
        <dbReference type="ARBA" id="ARBA00022755"/>
    </source>
</evidence>
<dbReference type="SUPFAM" id="SSF51412">
    <property type="entry name" value="Inosine monophosphate dehydrogenase (IMPDH)"/>
    <property type="match status" value="1"/>
</dbReference>
<comment type="caution">
    <text evidence="13">Lacks conserved residue(s) required for the propagation of feature annotation.</text>
</comment>
<feature type="domain" description="CBS" evidence="21">
    <location>
        <begin position="108"/>
        <end position="164"/>
    </location>
</feature>
<dbReference type="Proteomes" id="UP000317421">
    <property type="component" value="Unassembled WGS sequence"/>
</dbReference>
<comment type="subunit">
    <text evidence="3 13">Homotetramer.</text>
</comment>
<feature type="binding site" evidence="13">
    <location>
        <position position="484"/>
    </location>
    <ligand>
        <name>K(+)</name>
        <dbReference type="ChEBI" id="CHEBI:29103"/>
        <note>ligand shared between two tetrameric partners</note>
    </ligand>
</feature>
<comment type="activity regulation">
    <text evidence="13">Mycophenolic acid (MPA) is a non-competitive inhibitor that prevents formation of the closed enzyme conformation by binding to the same site as the amobile flap. In contrast, mizoribine monophosphate (MZP) is a competitive inhibitor that induces the closed conformation. MPA is a potent inhibitor of mammalian IMPDHs but a poor inhibitor of the bacterial enzymes. MZP is a more potent inhibitor of bacterial IMPDH.</text>
</comment>
<evidence type="ECO:0000259" key="21">
    <source>
        <dbReference type="PROSITE" id="PS51371"/>
    </source>
</evidence>
<evidence type="ECO:0000256" key="9">
    <source>
        <dbReference type="ARBA" id="ARBA00023002"/>
    </source>
</evidence>
<feature type="binding site" description="in other chain" evidence="13 16">
    <location>
        <position position="316"/>
    </location>
    <ligand>
        <name>K(+)</name>
        <dbReference type="ChEBI" id="CHEBI:29103"/>
        <note>ligand shared between two tetrameric partners</note>
    </ligand>
</feature>
<keyword evidence="8 13" id="KW-0630">Potassium</keyword>
<dbReference type="SMART" id="SM01240">
    <property type="entry name" value="IMPDH"/>
    <property type="match status" value="1"/>
</dbReference>
<dbReference type="GO" id="GO:0006183">
    <property type="term" value="P:GTP biosynthetic process"/>
    <property type="evidence" value="ECO:0007669"/>
    <property type="project" value="TreeGrafter"/>
</dbReference>
<dbReference type="GO" id="GO:0000166">
    <property type="term" value="F:nucleotide binding"/>
    <property type="evidence" value="ECO:0007669"/>
    <property type="project" value="UniProtKB-UniRule"/>
</dbReference>
<dbReference type="InterPro" id="IPR015875">
    <property type="entry name" value="IMP_DH/GMP_Rdtase_CS"/>
</dbReference>
<comment type="caution">
    <text evidence="22">The sequence shown here is derived from an EMBL/GenBank/DDBJ whole genome shotgun (WGS) entry which is preliminary data.</text>
</comment>
<evidence type="ECO:0000256" key="12">
    <source>
        <dbReference type="ARBA" id="ARBA00048028"/>
    </source>
</evidence>
<dbReference type="NCBIfam" id="TIGR01302">
    <property type="entry name" value="IMP_dehydrog"/>
    <property type="match status" value="1"/>
</dbReference>
<dbReference type="PANTHER" id="PTHR11911">
    <property type="entry name" value="INOSINE-5-MONOPHOSPHATE DEHYDROGENASE RELATED"/>
    <property type="match status" value="1"/>
</dbReference>
<evidence type="ECO:0000256" key="15">
    <source>
        <dbReference type="PIRSR" id="PIRSR000130-3"/>
    </source>
</evidence>
<evidence type="ECO:0000256" key="20">
    <source>
        <dbReference type="SAM" id="MobiDB-lite"/>
    </source>
</evidence>